<proteinExistence type="predicted"/>
<dbReference type="SUPFAM" id="SSF53098">
    <property type="entry name" value="Ribonuclease H-like"/>
    <property type="match status" value="1"/>
</dbReference>
<gene>
    <name evidence="2" type="ORF">AVDCRST_MAG81-3447</name>
</gene>
<dbReference type="InterPro" id="IPR038721">
    <property type="entry name" value="IS701-like_DDE_dom"/>
</dbReference>
<evidence type="ECO:0000313" key="2">
    <source>
        <dbReference type="EMBL" id="CAA9583847.1"/>
    </source>
</evidence>
<reference evidence="2" key="1">
    <citation type="submission" date="2020-02" db="EMBL/GenBank/DDBJ databases">
        <authorList>
            <person name="Meier V. D."/>
        </authorList>
    </citation>
    <scope>NUCLEOTIDE SEQUENCE</scope>
    <source>
        <strain evidence="2">AVDCRST_MAG81</strain>
    </source>
</reference>
<dbReference type="Pfam" id="PF13546">
    <property type="entry name" value="DDE_5"/>
    <property type="match status" value="1"/>
</dbReference>
<dbReference type="PANTHER" id="PTHR33627">
    <property type="entry name" value="TRANSPOSASE"/>
    <property type="match status" value="1"/>
</dbReference>
<evidence type="ECO:0000259" key="1">
    <source>
        <dbReference type="Pfam" id="PF13546"/>
    </source>
</evidence>
<accession>A0A6J4VN78</accession>
<name>A0A6J4VN78_9CYAN</name>
<organism evidence="2">
    <name type="scientific">uncultured Synechococcales cyanobacterium</name>
    <dbReference type="NCBI Taxonomy" id="1936017"/>
    <lineage>
        <taxon>Bacteria</taxon>
        <taxon>Bacillati</taxon>
        <taxon>Cyanobacteriota</taxon>
        <taxon>Cyanophyceae</taxon>
        <taxon>Synechococcales</taxon>
        <taxon>environmental samples</taxon>
    </lineage>
</organism>
<dbReference type="EMBL" id="CADCWO010000186">
    <property type="protein sequence ID" value="CAA9583847.1"/>
    <property type="molecule type" value="Genomic_DNA"/>
</dbReference>
<dbReference type="InterPro" id="IPR012337">
    <property type="entry name" value="RNaseH-like_sf"/>
</dbReference>
<dbReference type="InterPro" id="IPR039365">
    <property type="entry name" value="IS701-like"/>
</dbReference>
<dbReference type="PANTHER" id="PTHR33627:SF1">
    <property type="entry name" value="TRANSPOSASE"/>
    <property type="match status" value="1"/>
</dbReference>
<feature type="domain" description="Transposase IS701-like DDE" evidence="1">
    <location>
        <begin position="9"/>
        <end position="175"/>
    </location>
</feature>
<protein>
    <recommendedName>
        <fullName evidence="1">Transposase IS701-like DDE domain-containing protein</fullName>
    </recommendedName>
</protein>
<dbReference type="NCBIfam" id="NF033540">
    <property type="entry name" value="transpos_IS701"/>
    <property type="match status" value="1"/>
</dbReference>
<dbReference type="AlphaFoldDB" id="A0A6J4VN78"/>
<sequence>MAQQVGYANPYRLQHLLGRARWDEEQVCAEVRDYVVAHLDDGAGILAVDETSFLKRGEESVGVGRQYCGLTGQIENCQVGVFLAYISLKGQSLLDRRLYLPKSWAQDRQRRKKAHIPSKVRFATKTGLAQGMLQSAIKAGIRPAWFVADEVYSRDASFWRWLEQTARQPYVLTVNKRQPTPINFQTCYAEDLARTVPPEGWQRLSTGAGTKGERYYDWARVQLSCRQPEGFSRWFLLRRCPEHPDNPSFISYYQVFAPSDTSLETMVGVAAQRWRIEECFQFAFISTGLRGLRSTLMDGLASPHCLSLSCTSLPLGVALSSRTAGRTLNCSLFFSSGGGWLSGCVQSGPWALVRLSLAELRRWVWRFLFPRSWSLESILHWSFWRRHHQALARYHHYRKRSQAP</sequence>